<comment type="caution">
    <text evidence="7">The sequence shown here is derived from an EMBL/GenBank/DDBJ whole genome shotgun (WGS) entry which is preliminary data.</text>
</comment>
<dbReference type="FunFam" id="3.40.50.2000:FF:000065">
    <property type="entry name" value="Glycosyltransferase"/>
    <property type="match status" value="1"/>
</dbReference>
<dbReference type="Gene3D" id="3.40.50.2000">
    <property type="entry name" value="Glycogen Phosphorylase B"/>
    <property type="match status" value="2"/>
</dbReference>
<dbReference type="GO" id="GO:0080044">
    <property type="term" value="F:quercetin 7-O-glucosyltransferase activity"/>
    <property type="evidence" value="ECO:0007669"/>
    <property type="project" value="TreeGrafter"/>
</dbReference>
<evidence type="ECO:0000256" key="3">
    <source>
        <dbReference type="ARBA" id="ARBA00022679"/>
    </source>
</evidence>
<dbReference type="EC" id="2.4.1.-" evidence="6"/>
<dbReference type="AlphaFoldDB" id="A0A445LXR2"/>
<dbReference type="FunFam" id="3.40.50.2000:FF:000040">
    <property type="entry name" value="UDP-glycosyltransferase 76C1"/>
    <property type="match status" value="1"/>
</dbReference>
<organism evidence="7 8">
    <name type="scientific">Glycine soja</name>
    <name type="common">Wild soybean</name>
    <dbReference type="NCBI Taxonomy" id="3848"/>
    <lineage>
        <taxon>Eukaryota</taxon>
        <taxon>Viridiplantae</taxon>
        <taxon>Streptophyta</taxon>
        <taxon>Embryophyta</taxon>
        <taxon>Tracheophyta</taxon>
        <taxon>Spermatophyta</taxon>
        <taxon>Magnoliopsida</taxon>
        <taxon>eudicotyledons</taxon>
        <taxon>Gunneridae</taxon>
        <taxon>Pentapetalae</taxon>
        <taxon>rosids</taxon>
        <taxon>fabids</taxon>
        <taxon>Fabales</taxon>
        <taxon>Fabaceae</taxon>
        <taxon>Papilionoideae</taxon>
        <taxon>50 kb inversion clade</taxon>
        <taxon>NPAAA clade</taxon>
        <taxon>indigoferoid/millettioid clade</taxon>
        <taxon>Phaseoleae</taxon>
        <taxon>Glycine</taxon>
        <taxon>Glycine subgen. Soja</taxon>
    </lineage>
</organism>
<dbReference type="InterPro" id="IPR002213">
    <property type="entry name" value="UDP_glucos_trans"/>
</dbReference>
<comment type="catalytic activity">
    <reaction evidence="4">
        <text>7-deoxyloganetate + UDP-alpha-D-glucose = 7-deoxyloganate + UDP + H(+)</text>
        <dbReference type="Rhea" id="RHEA:39895"/>
        <dbReference type="ChEBI" id="CHEBI:15378"/>
        <dbReference type="ChEBI" id="CHEBI:58223"/>
        <dbReference type="ChEBI" id="CHEBI:58885"/>
        <dbReference type="ChEBI" id="CHEBI:76844"/>
        <dbReference type="ChEBI" id="CHEBI:76846"/>
        <dbReference type="EC" id="2.4.1.323"/>
    </reaction>
</comment>
<evidence type="ECO:0000256" key="1">
    <source>
        <dbReference type="ARBA" id="ARBA00009995"/>
    </source>
</evidence>
<evidence type="ECO:0000256" key="4">
    <source>
        <dbReference type="ARBA" id="ARBA00051827"/>
    </source>
</evidence>
<dbReference type="InterPro" id="IPR035595">
    <property type="entry name" value="UDP_glycos_trans_CS"/>
</dbReference>
<dbReference type="EMBL" id="QZWG01000001">
    <property type="protein sequence ID" value="RZC28105.1"/>
    <property type="molecule type" value="Genomic_DNA"/>
</dbReference>
<dbReference type="PANTHER" id="PTHR11926:SF1392">
    <property type="entry name" value="GLYCOSYLTRANSFERASE"/>
    <property type="match status" value="1"/>
</dbReference>
<dbReference type="PROSITE" id="PS00375">
    <property type="entry name" value="UDPGT"/>
    <property type="match status" value="1"/>
</dbReference>
<sequence length="505" mass="56468">MIPIIYEAYMSKAQKENATRAKMKAEETTDTHVAIFPCPAQGHVSTMLKLAQLLALHGFHITFLNTDFIHHRLHRFGDLEALLQTYPALQFKTFPDGLPHHHPRSGQSAVDLFQSINLHAKPHIRHILLSQDPGKPKINCFIADGVFGALTIDVAHQVGIPIIHFRTISASCFWTYFCVPNLFQSNQLPITGDEDMDRVITCIPGMENMFRCRDLPSFSRGTGSEIVYALNSLALETRESLQARALILNTFEDLEGSVLSQMRLQFPRVFTIGPLHAHLNTRKESNTETTPSTSCVGEVDQRCMTWLDSQPLKSVIYVSFGSIATMTREKLIEIWYGLVNSKKRFLWVVRPDMVGPKENGDRVPAELEEGTKERGFIVGWAPQEEVLAHKAIGGFLTHSGWNSTLESLAAGVPMICCPSFGDQHVNSRFVSEVCKVGLDMKDVACDRNLVENMVNDLMDHRNEVFLNSAREVALLANRSVSSGGSSYSNLDGLIQYIRSISQEII</sequence>
<reference evidence="7 8" key="1">
    <citation type="submission" date="2018-09" db="EMBL/GenBank/DDBJ databases">
        <title>A high-quality reference genome of wild soybean provides a powerful tool to mine soybean genomes.</title>
        <authorList>
            <person name="Xie M."/>
            <person name="Chung C.Y.L."/>
            <person name="Li M.-W."/>
            <person name="Wong F.-L."/>
            <person name="Chan T.-F."/>
            <person name="Lam H.-M."/>
        </authorList>
    </citation>
    <scope>NUCLEOTIDE SEQUENCE [LARGE SCALE GENOMIC DNA]</scope>
    <source>
        <strain evidence="8">cv. W05</strain>
        <tissue evidence="7">Hypocotyl of etiolated seedlings</tissue>
    </source>
</reference>
<keyword evidence="2 5" id="KW-0328">Glycosyltransferase</keyword>
<proteinExistence type="inferred from homology"/>
<keyword evidence="3 5" id="KW-0808">Transferase</keyword>
<accession>A0A445LXR2</accession>
<dbReference type="SUPFAM" id="SSF53756">
    <property type="entry name" value="UDP-Glycosyltransferase/glycogen phosphorylase"/>
    <property type="match status" value="1"/>
</dbReference>
<keyword evidence="8" id="KW-1185">Reference proteome</keyword>
<gene>
    <name evidence="7" type="ORF">D0Y65_000221</name>
</gene>
<evidence type="ECO:0000313" key="8">
    <source>
        <dbReference type="Proteomes" id="UP000289340"/>
    </source>
</evidence>
<dbReference type="PANTHER" id="PTHR11926">
    <property type="entry name" value="GLUCOSYL/GLUCURONOSYL TRANSFERASES"/>
    <property type="match status" value="1"/>
</dbReference>
<evidence type="ECO:0000256" key="6">
    <source>
        <dbReference type="RuleBase" id="RU362057"/>
    </source>
</evidence>
<comment type="similarity">
    <text evidence="1 5">Belongs to the UDP-glycosyltransferase family.</text>
</comment>
<dbReference type="Pfam" id="PF00201">
    <property type="entry name" value="UDPGT"/>
    <property type="match status" value="1"/>
</dbReference>
<dbReference type="Gramene" id="XM_028372578.1">
    <property type="protein sequence ID" value="XP_028228379.1"/>
    <property type="gene ID" value="LOC114409213"/>
</dbReference>
<evidence type="ECO:0000313" key="7">
    <source>
        <dbReference type="EMBL" id="RZC28105.1"/>
    </source>
</evidence>
<evidence type="ECO:0000256" key="2">
    <source>
        <dbReference type="ARBA" id="ARBA00022676"/>
    </source>
</evidence>
<dbReference type="CDD" id="cd03784">
    <property type="entry name" value="GT1_Gtf-like"/>
    <property type="match status" value="1"/>
</dbReference>
<dbReference type="GO" id="GO:0080043">
    <property type="term" value="F:quercetin 3-O-glucosyltransferase activity"/>
    <property type="evidence" value="ECO:0007669"/>
    <property type="project" value="TreeGrafter"/>
</dbReference>
<dbReference type="GO" id="GO:0102970">
    <property type="term" value="F:7-deoxyloganetic acid glucosyltransferase activity"/>
    <property type="evidence" value="ECO:0007669"/>
    <property type="project" value="UniProtKB-EC"/>
</dbReference>
<name>A0A445LXR2_GLYSO</name>
<dbReference type="Proteomes" id="UP000289340">
    <property type="component" value="Chromosome 1"/>
</dbReference>
<evidence type="ECO:0000256" key="5">
    <source>
        <dbReference type="RuleBase" id="RU003718"/>
    </source>
</evidence>
<protein>
    <recommendedName>
        <fullName evidence="6">Glycosyltransferase</fullName>
        <ecNumber evidence="6">2.4.1.-</ecNumber>
    </recommendedName>
</protein>